<dbReference type="PANTHER" id="PTHR30154:SF34">
    <property type="entry name" value="TRANSCRIPTIONAL REGULATOR AZLB"/>
    <property type="match status" value="1"/>
</dbReference>
<dbReference type="InterPro" id="IPR019888">
    <property type="entry name" value="Tscrpt_reg_AsnC-like"/>
</dbReference>
<accession>A0ABQ4PKN1</accession>
<dbReference type="CDD" id="cd00090">
    <property type="entry name" value="HTH_ARSR"/>
    <property type="match status" value="1"/>
</dbReference>
<gene>
    <name evidence="5" type="ORF">TUM4630_24920</name>
</gene>
<evidence type="ECO:0000259" key="4">
    <source>
        <dbReference type="PROSITE" id="PS50956"/>
    </source>
</evidence>
<dbReference type="PROSITE" id="PS00519">
    <property type="entry name" value="HTH_ASNC_1"/>
    <property type="match status" value="1"/>
</dbReference>
<name>A0ABQ4PKN1_9GAMM</name>
<dbReference type="RefSeq" id="WP_119978869.1">
    <property type="nucleotide sequence ID" value="NZ_BPFB01000029.1"/>
</dbReference>
<sequence>MTTMQLDKIDIKILSLLQQHGRLSNQELAALVGLSPSPCSRRVKALEDSGIITGYATLVSPEFFNLHLTAYVQVRLEKHNQRVLNAFEQAMNHYDEVLECCLLTGSDADYQLKVLVADMEAFKHFLLEKLTTNQDIAGIRSSFVLKQAKNHTAIPLPKSYD</sequence>
<dbReference type="Gene3D" id="1.10.10.10">
    <property type="entry name" value="Winged helix-like DNA-binding domain superfamily/Winged helix DNA-binding domain"/>
    <property type="match status" value="1"/>
</dbReference>
<dbReference type="SMART" id="SM00344">
    <property type="entry name" value="HTH_ASNC"/>
    <property type="match status" value="1"/>
</dbReference>
<dbReference type="InterPro" id="IPR036390">
    <property type="entry name" value="WH_DNA-bd_sf"/>
</dbReference>
<dbReference type="PROSITE" id="PS50956">
    <property type="entry name" value="HTH_ASNC_2"/>
    <property type="match status" value="1"/>
</dbReference>
<evidence type="ECO:0000313" key="6">
    <source>
        <dbReference type="Proteomes" id="UP000761574"/>
    </source>
</evidence>
<keyword evidence="1" id="KW-0805">Transcription regulation</keyword>
<dbReference type="PANTHER" id="PTHR30154">
    <property type="entry name" value="LEUCINE-RESPONSIVE REGULATORY PROTEIN"/>
    <property type="match status" value="1"/>
</dbReference>
<dbReference type="InterPro" id="IPR019885">
    <property type="entry name" value="Tscrpt_reg_HTH_AsnC-type_CS"/>
</dbReference>
<dbReference type="Pfam" id="PF01037">
    <property type="entry name" value="AsnC_trans_reg"/>
    <property type="match status" value="1"/>
</dbReference>
<organism evidence="5 6">
    <name type="scientific">Shewanella algidipiscicola</name>
    <dbReference type="NCBI Taxonomy" id="614070"/>
    <lineage>
        <taxon>Bacteria</taxon>
        <taxon>Pseudomonadati</taxon>
        <taxon>Pseudomonadota</taxon>
        <taxon>Gammaproteobacteria</taxon>
        <taxon>Alteromonadales</taxon>
        <taxon>Shewanellaceae</taxon>
        <taxon>Shewanella</taxon>
    </lineage>
</organism>
<evidence type="ECO:0000256" key="2">
    <source>
        <dbReference type="ARBA" id="ARBA00023125"/>
    </source>
</evidence>
<dbReference type="Proteomes" id="UP000761574">
    <property type="component" value="Unassembled WGS sequence"/>
</dbReference>
<keyword evidence="2" id="KW-0238">DNA-binding</keyword>
<dbReference type="Gene3D" id="3.30.70.920">
    <property type="match status" value="1"/>
</dbReference>
<dbReference type="SUPFAM" id="SSF46785">
    <property type="entry name" value="Winged helix' DNA-binding domain"/>
    <property type="match status" value="1"/>
</dbReference>
<dbReference type="PRINTS" id="PR00033">
    <property type="entry name" value="HTHASNC"/>
</dbReference>
<dbReference type="InterPro" id="IPR000485">
    <property type="entry name" value="AsnC-type_HTH_dom"/>
</dbReference>
<protein>
    <submittedName>
        <fullName evidence="5">AsnC family transcriptional regulator</fullName>
    </submittedName>
</protein>
<reference evidence="5 6" key="1">
    <citation type="submission" date="2021-05" db="EMBL/GenBank/DDBJ databases">
        <title>Molecular characterization for Shewanella algae harboring chromosomal blaOXA-55-like strains isolated from clinical and environment sample.</title>
        <authorList>
            <person name="Ohama Y."/>
            <person name="Aoki K."/>
            <person name="Harada S."/>
            <person name="Moriya K."/>
            <person name="Ishii Y."/>
            <person name="Tateda K."/>
        </authorList>
    </citation>
    <scope>NUCLEOTIDE SEQUENCE [LARGE SCALE GENOMIC DNA]</scope>
    <source>
        <strain evidence="5 6">LMG 23746</strain>
    </source>
</reference>
<dbReference type="SUPFAM" id="SSF54909">
    <property type="entry name" value="Dimeric alpha+beta barrel"/>
    <property type="match status" value="1"/>
</dbReference>
<evidence type="ECO:0000256" key="1">
    <source>
        <dbReference type="ARBA" id="ARBA00023015"/>
    </source>
</evidence>
<dbReference type="Pfam" id="PF13412">
    <property type="entry name" value="HTH_24"/>
    <property type="match status" value="1"/>
</dbReference>
<evidence type="ECO:0000313" key="5">
    <source>
        <dbReference type="EMBL" id="GIU48488.1"/>
    </source>
</evidence>
<dbReference type="InterPro" id="IPR036388">
    <property type="entry name" value="WH-like_DNA-bd_sf"/>
</dbReference>
<dbReference type="InterPro" id="IPR011991">
    <property type="entry name" value="ArsR-like_HTH"/>
</dbReference>
<evidence type="ECO:0000256" key="3">
    <source>
        <dbReference type="ARBA" id="ARBA00023163"/>
    </source>
</evidence>
<dbReference type="InterPro" id="IPR019887">
    <property type="entry name" value="Tscrpt_reg_AsnC/Lrp_C"/>
</dbReference>
<comment type="caution">
    <text evidence="5">The sequence shown here is derived from an EMBL/GenBank/DDBJ whole genome shotgun (WGS) entry which is preliminary data.</text>
</comment>
<keyword evidence="6" id="KW-1185">Reference proteome</keyword>
<proteinExistence type="predicted"/>
<dbReference type="InterPro" id="IPR011008">
    <property type="entry name" value="Dimeric_a/b-barrel"/>
</dbReference>
<feature type="domain" description="HTH asnC-type" evidence="4">
    <location>
        <begin position="6"/>
        <end position="67"/>
    </location>
</feature>
<dbReference type="EMBL" id="BPFB01000029">
    <property type="protein sequence ID" value="GIU48488.1"/>
    <property type="molecule type" value="Genomic_DNA"/>
</dbReference>
<keyword evidence="3" id="KW-0804">Transcription</keyword>